<feature type="transmembrane region" description="Helical" evidence="1">
    <location>
        <begin position="66"/>
        <end position="82"/>
    </location>
</feature>
<name>A0A167PBJ5_9GAMM</name>
<feature type="transmembrane region" description="Helical" evidence="1">
    <location>
        <begin position="94"/>
        <end position="113"/>
    </location>
</feature>
<proteinExistence type="predicted"/>
<organism evidence="2 3">
    <name type="scientific">Pseudoalteromonas luteoviolacea S4060-1</name>
    <dbReference type="NCBI Taxonomy" id="1365257"/>
    <lineage>
        <taxon>Bacteria</taxon>
        <taxon>Pseudomonadati</taxon>
        <taxon>Pseudomonadota</taxon>
        <taxon>Gammaproteobacteria</taxon>
        <taxon>Alteromonadales</taxon>
        <taxon>Pseudoalteromonadaceae</taxon>
        <taxon>Pseudoalteromonas</taxon>
    </lineage>
</organism>
<evidence type="ECO:0000256" key="1">
    <source>
        <dbReference type="SAM" id="Phobius"/>
    </source>
</evidence>
<dbReference type="RefSeq" id="WP_063379475.1">
    <property type="nucleotide sequence ID" value="NZ_AUXX01000001.1"/>
</dbReference>
<reference evidence="2 3" key="1">
    <citation type="submission" date="2013-07" db="EMBL/GenBank/DDBJ databases">
        <title>Comparative Genomic and Metabolomic Analysis of Twelve Strains of Pseudoalteromonas luteoviolacea.</title>
        <authorList>
            <person name="Vynne N.G."/>
            <person name="Mansson M."/>
            <person name="Gram L."/>
        </authorList>
    </citation>
    <scope>NUCLEOTIDE SEQUENCE [LARGE SCALE GENOMIC DNA]</scope>
    <source>
        <strain evidence="2 3">S4060-1</strain>
    </source>
</reference>
<dbReference type="EMBL" id="AUXX01000001">
    <property type="protein sequence ID" value="KZN70324.1"/>
    <property type="molecule type" value="Genomic_DNA"/>
</dbReference>
<keyword evidence="1" id="KW-0472">Membrane</keyword>
<keyword evidence="1" id="KW-1133">Transmembrane helix</keyword>
<feature type="transmembrane region" description="Helical" evidence="1">
    <location>
        <begin position="125"/>
        <end position="149"/>
    </location>
</feature>
<evidence type="ECO:0000313" key="3">
    <source>
        <dbReference type="Proteomes" id="UP000076661"/>
    </source>
</evidence>
<evidence type="ECO:0000313" key="2">
    <source>
        <dbReference type="EMBL" id="KZN70324.1"/>
    </source>
</evidence>
<dbReference type="Proteomes" id="UP000076661">
    <property type="component" value="Unassembled WGS sequence"/>
</dbReference>
<sequence length="190" mass="21252">MLNELALFLGMIGTACMALDVAKADFLRNLSSVFKLFTKQNLKPAILFKKQFTDEDHKALSSLKKIGIVTSIALVLIFNSYLSDDNKVIEFISYIPFALLISSLIGCALFPKIEKLGALFISIPIYLILPVIYIFLFLSGIVSFLFQLLLKACVSLENNLIGENQAPRFLGLIFLFLSFLLQFIALRTQS</sequence>
<dbReference type="PATRIC" id="fig|1365257.3.peg.8"/>
<feature type="transmembrane region" description="Helical" evidence="1">
    <location>
        <begin position="169"/>
        <end position="186"/>
    </location>
</feature>
<dbReference type="AlphaFoldDB" id="A0A167PBJ5"/>
<comment type="caution">
    <text evidence="2">The sequence shown here is derived from an EMBL/GenBank/DDBJ whole genome shotgun (WGS) entry which is preliminary data.</text>
</comment>
<protein>
    <submittedName>
        <fullName evidence="2">Uncharacterized protein</fullName>
    </submittedName>
</protein>
<keyword evidence="1" id="KW-0812">Transmembrane</keyword>
<gene>
    <name evidence="2" type="ORF">N478_00040</name>
</gene>
<feature type="transmembrane region" description="Helical" evidence="1">
    <location>
        <begin position="6"/>
        <end position="22"/>
    </location>
</feature>
<accession>A0A167PBJ5</accession>